<protein>
    <submittedName>
        <fullName evidence="2">FSH1 domain-containing protein</fullName>
    </submittedName>
</protein>
<evidence type="ECO:0000313" key="2">
    <source>
        <dbReference type="WBParaSite" id="RSKR_0000591400.1"/>
    </source>
</evidence>
<organism evidence="1 2">
    <name type="scientific">Rhabditophanes sp. KR3021</name>
    <dbReference type="NCBI Taxonomy" id="114890"/>
    <lineage>
        <taxon>Eukaryota</taxon>
        <taxon>Metazoa</taxon>
        <taxon>Ecdysozoa</taxon>
        <taxon>Nematoda</taxon>
        <taxon>Chromadorea</taxon>
        <taxon>Rhabditida</taxon>
        <taxon>Tylenchina</taxon>
        <taxon>Panagrolaimomorpha</taxon>
        <taxon>Strongyloidoidea</taxon>
        <taxon>Alloionematidae</taxon>
        <taxon>Rhabditophanes</taxon>
    </lineage>
</organism>
<sequence length="236" mass="26319">MCLIPKKKLKILCLHGYRQNGTMFREKTGGLRKGLKGLCEFDFVSGPLVPTIPNEEGDVGKEVVKSIPPADTPRGWWFSKEEKTFSSKDICINASGFDEGVQTVVNHIKENGPYDGLLGFSQGGAMVHLLSVMASRKEIEKNFRFIIMMSSFKSLAESHKELVEHVVEQLPSMHIYGIGDQVVNHQRSIEVTLKFANPSPSILIHEGGHCVPPMSLAKKPLQDFLNQFIDEPTKLQ</sequence>
<name>A0AC35U023_9BILA</name>
<evidence type="ECO:0000313" key="1">
    <source>
        <dbReference type="Proteomes" id="UP000095286"/>
    </source>
</evidence>
<accession>A0AC35U023</accession>
<reference evidence="2" key="1">
    <citation type="submission" date="2016-11" db="UniProtKB">
        <authorList>
            <consortium name="WormBaseParasite"/>
        </authorList>
    </citation>
    <scope>IDENTIFICATION</scope>
    <source>
        <strain evidence="2">KR3021</strain>
    </source>
</reference>
<dbReference type="WBParaSite" id="RSKR_0000591400.1">
    <property type="protein sequence ID" value="RSKR_0000591400.1"/>
    <property type="gene ID" value="RSKR_0000591400"/>
</dbReference>
<dbReference type="Proteomes" id="UP000095286">
    <property type="component" value="Unplaced"/>
</dbReference>
<proteinExistence type="predicted"/>